<dbReference type="PRINTS" id="PR00039">
    <property type="entry name" value="HTHLYSR"/>
</dbReference>
<dbReference type="PROSITE" id="PS50931">
    <property type="entry name" value="HTH_LYSR"/>
    <property type="match status" value="1"/>
</dbReference>
<evidence type="ECO:0000259" key="5">
    <source>
        <dbReference type="PROSITE" id="PS50931"/>
    </source>
</evidence>
<evidence type="ECO:0000256" key="3">
    <source>
        <dbReference type="ARBA" id="ARBA00023125"/>
    </source>
</evidence>
<dbReference type="FunFam" id="1.10.10.10:FF:000001">
    <property type="entry name" value="LysR family transcriptional regulator"/>
    <property type="match status" value="1"/>
</dbReference>
<dbReference type="InterPro" id="IPR036388">
    <property type="entry name" value="WH-like_DNA-bd_sf"/>
</dbReference>
<keyword evidence="2" id="KW-0805">Transcription regulation</keyword>
<proteinExistence type="inferred from homology"/>
<name>A0A3D8ICL8_9HELI</name>
<dbReference type="InterPro" id="IPR005119">
    <property type="entry name" value="LysR_subst-bd"/>
</dbReference>
<dbReference type="GO" id="GO:0003700">
    <property type="term" value="F:DNA-binding transcription factor activity"/>
    <property type="evidence" value="ECO:0007669"/>
    <property type="project" value="InterPro"/>
</dbReference>
<dbReference type="RefSeq" id="WP_115551477.1">
    <property type="nucleotide sequence ID" value="NZ_CAPHNE010000074.1"/>
</dbReference>
<dbReference type="GeneID" id="82535596"/>
<feature type="domain" description="HTH lysR-type" evidence="5">
    <location>
        <begin position="4"/>
        <end position="61"/>
    </location>
</feature>
<evidence type="ECO:0000313" key="7">
    <source>
        <dbReference type="Proteomes" id="UP000256650"/>
    </source>
</evidence>
<dbReference type="PANTHER" id="PTHR30126:SF40">
    <property type="entry name" value="HTH-TYPE TRANSCRIPTIONAL REGULATOR GLTR"/>
    <property type="match status" value="1"/>
</dbReference>
<sequence length="304" mass="35976">MMLRDFTKLQTFIVVVQEKSFSKASAKLGISQPAVTQQIKFIEEYYNTKIIIRKKNEIRLTQEGEILLLIAQEILKNLHKYQHQIMQIIHYDEPIRIACSHTIGHSIFPKCLPTLQQKIYSNTHFYISTSLQAIRDLQNNLCNLALVESYIPNEEIIYREWLEDEMVLISNLSLPPRLIRYEQLYSYTWLGLEMTKQVIPEIYKYLKAFNLNREQLNVKMRFDSLNEIKQFMLENKESKIPYIAFLPYTQVKSELQSRIFFSTKVPGVKLKRKLYLTYLKKYANHPLICAIAEHIIFNTKVSLN</sequence>
<evidence type="ECO:0000256" key="2">
    <source>
        <dbReference type="ARBA" id="ARBA00023015"/>
    </source>
</evidence>
<reference evidence="6 7" key="1">
    <citation type="submission" date="2018-04" db="EMBL/GenBank/DDBJ databases">
        <title>Novel Campyloabacter and Helicobacter Species and Strains.</title>
        <authorList>
            <person name="Mannion A.J."/>
            <person name="Shen Z."/>
            <person name="Fox J.G."/>
        </authorList>
    </citation>
    <scope>NUCLEOTIDE SEQUENCE [LARGE SCALE GENOMIC DNA]</scope>
    <source>
        <strain evidence="6 7">MIT 99-5101</strain>
    </source>
</reference>
<comment type="similarity">
    <text evidence="1">Belongs to the LysR transcriptional regulatory family.</text>
</comment>
<dbReference type="InterPro" id="IPR036390">
    <property type="entry name" value="WH_DNA-bd_sf"/>
</dbReference>
<dbReference type="EMBL" id="NXLS01000004">
    <property type="protein sequence ID" value="RDU62943.1"/>
    <property type="molecule type" value="Genomic_DNA"/>
</dbReference>
<gene>
    <name evidence="6" type="ORF">CQA43_04765</name>
</gene>
<dbReference type="SUPFAM" id="SSF46785">
    <property type="entry name" value="Winged helix' DNA-binding domain"/>
    <property type="match status" value="1"/>
</dbReference>
<protein>
    <submittedName>
        <fullName evidence="6">LysR family transcriptional regulator</fullName>
    </submittedName>
</protein>
<dbReference type="SUPFAM" id="SSF53850">
    <property type="entry name" value="Periplasmic binding protein-like II"/>
    <property type="match status" value="1"/>
</dbReference>
<evidence type="ECO:0000313" key="6">
    <source>
        <dbReference type="EMBL" id="RDU62943.1"/>
    </source>
</evidence>
<comment type="caution">
    <text evidence="6">The sequence shown here is derived from an EMBL/GenBank/DDBJ whole genome shotgun (WGS) entry which is preliminary data.</text>
</comment>
<dbReference type="PANTHER" id="PTHR30126">
    <property type="entry name" value="HTH-TYPE TRANSCRIPTIONAL REGULATOR"/>
    <property type="match status" value="1"/>
</dbReference>
<evidence type="ECO:0000256" key="1">
    <source>
        <dbReference type="ARBA" id="ARBA00009437"/>
    </source>
</evidence>
<evidence type="ECO:0000256" key="4">
    <source>
        <dbReference type="ARBA" id="ARBA00023163"/>
    </source>
</evidence>
<dbReference type="AlphaFoldDB" id="A0A3D8ICL8"/>
<dbReference type="OrthoDB" id="9803735at2"/>
<keyword evidence="3" id="KW-0238">DNA-binding</keyword>
<dbReference type="InterPro" id="IPR000847">
    <property type="entry name" value="LysR_HTH_N"/>
</dbReference>
<accession>A0A3D8ICL8</accession>
<dbReference type="GO" id="GO:0000976">
    <property type="term" value="F:transcription cis-regulatory region binding"/>
    <property type="evidence" value="ECO:0007669"/>
    <property type="project" value="TreeGrafter"/>
</dbReference>
<dbReference type="Proteomes" id="UP000256650">
    <property type="component" value="Unassembled WGS sequence"/>
</dbReference>
<keyword evidence="7" id="KW-1185">Reference proteome</keyword>
<dbReference type="Gene3D" id="1.10.10.10">
    <property type="entry name" value="Winged helix-like DNA-binding domain superfamily/Winged helix DNA-binding domain"/>
    <property type="match status" value="1"/>
</dbReference>
<keyword evidence="4" id="KW-0804">Transcription</keyword>
<dbReference type="Pfam" id="PF00126">
    <property type="entry name" value="HTH_1"/>
    <property type="match status" value="1"/>
</dbReference>
<dbReference type="Gene3D" id="3.40.190.290">
    <property type="match status" value="1"/>
</dbReference>
<dbReference type="Pfam" id="PF03466">
    <property type="entry name" value="LysR_substrate"/>
    <property type="match status" value="1"/>
</dbReference>
<organism evidence="6 7">
    <name type="scientific">Helicobacter ganmani</name>
    <dbReference type="NCBI Taxonomy" id="60246"/>
    <lineage>
        <taxon>Bacteria</taxon>
        <taxon>Pseudomonadati</taxon>
        <taxon>Campylobacterota</taxon>
        <taxon>Epsilonproteobacteria</taxon>
        <taxon>Campylobacterales</taxon>
        <taxon>Helicobacteraceae</taxon>
        <taxon>Helicobacter</taxon>
    </lineage>
</organism>